<feature type="non-terminal residue" evidence="1">
    <location>
        <position position="112"/>
    </location>
</feature>
<dbReference type="RefSeq" id="XP_014150733.1">
    <property type="nucleotide sequence ID" value="XM_014295258.1"/>
</dbReference>
<dbReference type="AlphaFoldDB" id="A0A0L0FK19"/>
<dbReference type="Proteomes" id="UP000054560">
    <property type="component" value="Unassembled WGS sequence"/>
</dbReference>
<reference evidence="1 2" key="1">
    <citation type="submission" date="2011-02" db="EMBL/GenBank/DDBJ databases">
        <title>The Genome Sequence of Sphaeroforma arctica JP610.</title>
        <authorList>
            <consortium name="The Broad Institute Genome Sequencing Platform"/>
            <person name="Russ C."/>
            <person name="Cuomo C."/>
            <person name="Young S.K."/>
            <person name="Zeng Q."/>
            <person name="Gargeya S."/>
            <person name="Alvarado L."/>
            <person name="Berlin A."/>
            <person name="Chapman S.B."/>
            <person name="Chen Z."/>
            <person name="Freedman E."/>
            <person name="Gellesch M."/>
            <person name="Goldberg J."/>
            <person name="Griggs A."/>
            <person name="Gujja S."/>
            <person name="Heilman E."/>
            <person name="Heiman D."/>
            <person name="Howarth C."/>
            <person name="Mehta T."/>
            <person name="Neiman D."/>
            <person name="Pearson M."/>
            <person name="Roberts A."/>
            <person name="Saif S."/>
            <person name="Shea T."/>
            <person name="Shenoy N."/>
            <person name="Sisk P."/>
            <person name="Stolte C."/>
            <person name="Sykes S."/>
            <person name="White J."/>
            <person name="Yandava C."/>
            <person name="Burger G."/>
            <person name="Gray M.W."/>
            <person name="Holland P.W.H."/>
            <person name="King N."/>
            <person name="Lang F.B.F."/>
            <person name="Roger A.J."/>
            <person name="Ruiz-Trillo I."/>
            <person name="Haas B."/>
            <person name="Nusbaum C."/>
            <person name="Birren B."/>
        </authorList>
    </citation>
    <scope>NUCLEOTIDE SEQUENCE [LARGE SCALE GENOMIC DNA]</scope>
    <source>
        <strain evidence="1 2">JP610</strain>
    </source>
</reference>
<keyword evidence="2" id="KW-1185">Reference proteome</keyword>
<dbReference type="OrthoDB" id="1666796at2759"/>
<dbReference type="GeneID" id="25911193"/>
<gene>
    <name evidence="1" type="ORF">SARC_10689</name>
</gene>
<sequence>MATKSSCVVDESYQLCHMPDAVLGTSPMEDNDNNALVTVQSTAIHIYHLVLCILFVLSTLPGTDGFYVPGLAPQEWKEGDTIPLKAVKMTSVKTQLPYPYYSLPFCDPETKK</sequence>
<proteinExistence type="predicted"/>
<name>A0A0L0FK19_9EUKA</name>
<evidence type="ECO:0000313" key="1">
    <source>
        <dbReference type="EMBL" id="KNC76831.1"/>
    </source>
</evidence>
<dbReference type="eggNOG" id="KOG1278">
    <property type="taxonomic scope" value="Eukaryota"/>
</dbReference>
<accession>A0A0L0FK19</accession>
<organism evidence="1 2">
    <name type="scientific">Sphaeroforma arctica JP610</name>
    <dbReference type="NCBI Taxonomy" id="667725"/>
    <lineage>
        <taxon>Eukaryota</taxon>
        <taxon>Ichthyosporea</taxon>
        <taxon>Ichthyophonida</taxon>
        <taxon>Sphaeroforma</taxon>
    </lineage>
</organism>
<evidence type="ECO:0000313" key="2">
    <source>
        <dbReference type="Proteomes" id="UP000054560"/>
    </source>
</evidence>
<protein>
    <submittedName>
        <fullName evidence="1">Uncharacterized protein</fullName>
    </submittedName>
</protein>
<dbReference type="EMBL" id="KQ242947">
    <property type="protein sequence ID" value="KNC76831.1"/>
    <property type="molecule type" value="Genomic_DNA"/>
</dbReference>